<dbReference type="KEGG" id="ahm:TL08_19395"/>
<dbReference type="InterPro" id="IPR023294">
    <property type="entry name" value="Tachylectin2"/>
</dbReference>
<dbReference type="InterPro" id="IPR058502">
    <property type="entry name" value="PLL-like_beta-prop"/>
</dbReference>
<name>A0AAC9HUD0_9PSEU</name>
<reference evidence="5" key="1">
    <citation type="submission" date="2016-03" db="EMBL/GenBank/DDBJ databases">
        <title>Complete genome sequence of the type strain Actinoalloteichus hymeniacidonis DSM 45092.</title>
        <authorList>
            <person name="Schaffert L."/>
            <person name="Albersmeier A."/>
            <person name="Winkler A."/>
            <person name="Kalinowski J."/>
            <person name="Zotchev S."/>
            <person name="Ruckert C."/>
        </authorList>
    </citation>
    <scope>NUCLEOTIDE SEQUENCE [LARGE SCALE GENOMIC DNA]</scope>
    <source>
        <strain evidence="5">HPA177(T) (DSM 45092(T))</strain>
    </source>
</reference>
<feature type="chain" id="PRO_5042277316" evidence="1">
    <location>
        <begin position="22"/>
        <end position="632"/>
    </location>
</feature>
<dbReference type="SUPFAM" id="SSF89372">
    <property type="entry name" value="Fucose-specific lectin"/>
    <property type="match status" value="1"/>
</dbReference>
<dbReference type="Proteomes" id="UP000095210">
    <property type="component" value="Chromosome"/>
</dbReference>
<dbReference type="Pfam" id="PF14517">
    <property type="entry name" value="Tachylectin"/>
    <property type="match status" value="1"/>
</dbReference>
<keyword evidence="5" id="KW-1185">Reference proteome</keyword>
<dbReference type="AlphaFoldDB" id="A0AAC9HUD0"/>
<protein>
    <submittedName>
        <fullName evidence="4">Tachylectin</fullName>
    </submittedName>
</protein>
<sequence>MLATATLMFGATPLVATSAGAQETPLLRCSTTAQVFDVNQAGELRRYPHRDPVNGADSWEVSHYLGDGFLGRTLAGPAGKIHELEADGLLRNYELRGGAWIRYGEDQAYSRDIQTDWADYTTEDRRHKITVDAEGDIYLIQDDGQLVRATVNVDASALRTEVIDTGWDRYDLIVAAGDGVIYGRTPDGTLYRNHYNFGGQRWLELGVEVGTGWERYSRITSTGADVLYGTDRSSGHLRWHRFVPHSGEMVEDRTVSTEGHWAEGLDTSIRSDTCDWSFTPRPNRPGVTQDPDGRPVLFESADSHVQIAALTPEGELQHGRMSDPLLPDRVSWSTFPSTVKFRGSPAIGQSLGDSRLLIAAHDRHSEIWSSREIFRLQGWIPLEPEGGFMVAAPSLLQGPDGTMVAFAVDEDGGLWTADQMGAGHLGGWRQLAGTPALAPEPPTVISTESELHFVVRTETGELVENRLQGGGWVDTTWQSLDLTADHPAAAVLRADGTVAIAAVHEGAVHLRETGQGWSVLDGVTATGPAAMAESVWGTLELLVRGSDGYLFATGEVESDSVELRPWETVSLQPSATDPALISSDTGRLIGAYRSTESIMHILYRRPPEVRTTSVVGQDAEFVDVPVNNPHNG</sequence>
<evidence type="ECO:0000313" key="4">
    <source>
        <dbReference type="EMBL" id="AOS64670.1"/>
    </source>
</evidence>
<feature type="signal peptide" evidence="1">
    <location>
        <begin position="1"/>
        <end position="21"/>
    </location>
</feature>
<evidence type="ECO:0000313" key="5">
    <source>
        <dbReference type="Proteomes" id="UP000095210"/>
    </source>
</evidence>
<feature type="domain" description="Tachylectin 2" evidence="2">
    <location>
        <begin position="38"/>
        <end position="244"/>
    </location>
</feature>
<organism evidence="4 5">
    <name type="scientific">Actinoalloteichus hymeniacidonis</name>
    <dbReference type="NCBI Taxonomy" id="340345"/>
    <lineage>
        <taxon>Bacteria</taxon>
        <taxon>Bacillati</taxon>
        <taxon>Actinomycetota</taxon>
        <taxon>Actinomycetes</taxon>
        <taxon>Pseudonocardiales</taxon>
        <taxon>Pseudonocardiaceae</taxon>
        <taxon>Actinoalloteichus</taxon>
    </lineage>
</organism>
<dbReference type="Pfam" id="PF26607">
    <property type="entry name" value="DUF8189"/>
    <property type="match status" value="1"/>
</dbReference>
<dbReference type="SUPFAM" id="SSF50934">
    <property type="entry name" value="Tachylectin-2"/>
    <property type="match status" value="1"/>
</dbReference>
<dbReference type="Gene3D" id="2.115.10.10">
    <property type="entry name" value="Tachylectin 2"/>
    <property type="match status" value="1"/>
</dbReference>
<gene>
    <name evidence="4" type="ORF">TL08_19395</name>
</gene>
<accession>A0AAC9HUD0</accession>
<evidence type="ECO:0000259" key="3">
    <source>
        <dbReference type="Pfam" id="PF26607"/>
    </source>
</evidence>
<feature type="domain" description="PLL-like beta propeller" evidence="3">
    <location>
        <begin position="426"/>
        <end position="606"/>
    </location>
</feature>
<evidence type="ECO:0000259" key="2">
    <source>
        <dbReference type="Pfam" id="PF14517"/>
    </source>
</evidence>
<proteinExistence type="predicted"/>
<evidence type="ECO:0000256" key="1">
    <source>
        <dbReference type="SAM" id="SignalP"/>
    </source>
</evidence>
<dbReference type="InterPro" id="IPR036813">
    <property type="entry name" value="Tachylectin2_sf"/>
</dbReference>
<keyword evidence="1" id="KW-0732">Signal</keyword>
<dbReference type="EMBL" id="CP014859">
    <property type="protein sequence ID" value="AOS64670.1"/>
    <property type="molecule type" value="Genomic_DNA"/>
</dbReference>